<accession>A0A286Y469</accession>
<dbReference type="Proteomes" id="UP000005447">
    <property type="component" value="Unassembled WGS sequence"/>
</dbReference>
<keyword evidence="2" id="KW-1185">Reference proteome</keyword>
<evidence type="ECO:0000313" key="2">
    <source>
        <dbReference type="Proteomes" id="UP000005447"/>
    </source>
</evidence>
<dbReference type="InParanoid" id="A0A286Y469"/>
<dbReference type="Ensembl" id="ENSCPOT00000039843.1">
    <property type="protein sequence ID" value="ENSCPOP00000032626.1"/>
    <property type="gene ID" value="ENSCPOG00000033573.1"/>
</dbReference>
<reference evidence="1" key="3">
    <citation type="submission" date="2025-09" db="UniProtKB">
        <authorList>
            <consortium name="Ensembl"/>
        </authorList>
    </citation>
    <scope>IDENTIFICATION</scope>
    <source>
        <strain evidence="1">2N</strain>
    </source>
</reference>
<name>A0A286Y469_CAVPO</name>
<reference evidence="1" key="2">
    <citation type="submission" date="2025-08" db="UniProtKB">
        <authorList>
            <consortium name="Ensembl"/>
        </authorList>
    </citation>
    <scope>IDENTIFICATION</scope>
    <source>
        <strain evidence="1">2N</strain>
    </source>
</reference>
<protein>
    <submittedName>
        <fullName evidence="1">Uncharacterized protein</fullName>
    </submittedName>
</protein>
<evidence type="ECO:0000313" key="1">
    <source>
        <dbReference type="Ensembl" id="ENSCPOP00000032626.1"/>
    </source>
</evidence>
<dbReference type="EMBL" id="AAKN02044451">
    <property type="status" value="NOT_ANNOTATED_CDS"/>
    <property type="molecule type" value="Genomic_DNA"/>
</dbReference>
<dbReference type="Bgee" id="ENSCPOG00000033573">
    <property type="expression patterns" value="Expressed in pituitary gland and 13 other cell types or tissues"/>
</dbReference>
<reference evidence="2" key="1">
    <citation type="journal article" date="2011" name="Nature">
        <title>A high-resolution map of human evolutionary constraint using 29 mammals.</title>
        <authorList>
            <person name="Lindblad-Toh K."/>
            <person name="Garber M."/>
            <person name="Zuk O."/>
            <person name="Lin M.F."/>
            <person name="Parker B.J."/>
            <person name="Washietl S."/>
            <person name="Kheradpour P."/>
            <person name="Ernst J."/>
            <person name="Jordan G."/>
            <person name="Mauceli E."/>
            <person name="Ward L.D."/>
            <person name="Lowe C.B."/>
            <person name="Holloway A.K."/>
            <person name="Clamp M."/>
            <person name="Gnerre S."/>
            <person name="Alfoldi J."/>
            <person name="Beal K."/>
            <person name="Chang J."/>
            <person name="Clawson H."/>
            <person name="Cuff J."/>
            <person name="Di Palma F."/>
            <person name="Fitzgerald S."/>
            <person name="Flicek P."/>
            <person name="Guttman M."/>
            <person name="Hubisz M.J."/>
            <person name="Jaffe D.B."/>
            <person name="Jungreis I."/>
            <person name="Kent W.J."/>
            <person name="Kostka D."/>
            <person name="Lara M."/>
            <person name="Martins A.L."/>
            <person name="Massingham T."/>
            <person name="Moltke I."/>
            <person name="Raney B.J."/>
            <person name="Rasmussen M.D."/>
            <person name="Robinson J."/>
            <person name="Stark A."/>
            <person name="Vilella A.J."/>
            <person name="Wen J."/>
            <person name="Xie X."/>
            <person name="Zody M.C."/>
            <person name="Baldwin J."/>
            <person name="Bloom T."/>
            <person name="Chin C.W."/>
            <person name="Heiman D."/>
            <person name="Nicol R."/>
            <person name="Nusbaum C."/>
            <person name="Young S."/>
            <person name="Wilkinson J."/>
            <person name="Worley K.C."/>
            <person name="Kovar C.L."/>
            <person name="Muzny D.M."/>
            <person name="Gibbs R.A."/>
            <person name="Cree A."/>
            <person name="Dihn H.H."/>
            <person name="Fowler G."/>
            <person name="Jhangiani S."/>
            <person name="Joshi V."/>
            <person name="Lee S."/>
            <person name="Lewis L.R."/>
            <person name="Nazareth L.V."/>
            <person name="Okwuonu G."/>
            <person name="Santibanez J."/>
            <person name="Warren W.C."/>
            <person name="Mardis E.R."/>
            <person name="Weinstock G.M."/>
            <person name="Wilson R.K."/>
            <person name="Delehaunty K."/>
            <person name="Dooling D."/>
            <person name="Fronik C."/>
            <person name="Fulton L."/>
            <person name="Fulton B."/>
            <person name="Graves T."/>
            <person name="Minx P."/>
            <person name="Sodergren E."/>
            <person name="Birney E."/>
            <person name="Margulies E.H."/>
            <person name="Herrero J."/>
            <person name="Green E.D."/>
            <person name="Haussler D."/>
            <person name="Siepel A."/>
            <person name="Goldman N."/>
            <person name="Pollard K.S."/>
            <person name="Pedersen J.S."/>
            <person name="Lander E.S."/>
            <person name="Kellis M."/>
        </authorList>
    </citation>
    <scope>NUCLEOTIDE SEQUENCE [LARGE SCALE GENOMIC DNA]</scope>
    <source>
        <strain evidence="2">2N</strain>
    </source>
</reference>
<dbReference type="VEuPathDB" id="HostDB:ENSCPOG00000033573"/>
<sequence>MSVNPMTYEAQF</sequence>
<proteinExistence type="predicted"/>
<organism evidence="1 2">
    <name type="scientific">Cavia porcellus</name>
    <name type="common">Guinea pig</name>
    <dbReference type="NCBI Taxonomy" id="10141"/>
    <lineage>
        <taxon>Eukaryota</taxon>
        <taxon>Metazoa</taxon>
        <taxon>Chordata</taxon>
        <taxon>Craniata</taxon>
        <taxon>Vertebrata</taxon>
        <taxon>Euteleostomi</taxon>
        <taxon>Mammalia</taxon>
        <taxon>Eutheria</taxon>
        <taxon>Euarchontoglires</taxon>
        <taxon>Glires</taxon>
        <taxon>Rodentia</taxon>
        <taxon>Hystricomorpha</taxon>
        <taxon>Caviidae</taxon>
        <taxon>Cavia</taxon>
    </lineage>
</organism>
<gene>
    <name evidence="1" type="primary">Mis12</name>
</gene>